<dbReference type="GO" id="GO:0006412">
    <property type="term" value="P:translation"/>
    <property type="evidence" value="ECO:0007669"/>
    <property type="project" value="InterPro"/>
</dbReference>
<dbReference type="Pfam" id="PF01655">
    <property type="entry name" value="Ribosomal_L32e"/>
    <property type="match status" value="1"/>
</dbReference>
<evidence type="ECO:0000256" key="1">
    <source>
        <dbReference type="ARBA" id="ARBA00008431"/>
    </source>
</evidence>
<dbReference type="PANTHER" id="PTHR23413">
    <property type="entry name" value="60S RIBOSOMAL PROTEIN L32 AND DNA-DIRECTED RNA POLYMERASE II, SUBUNIT N"/>
    <property type="match status" value="1"/>
</dbReference>
<evidence type="ECO:0000256" key="2">
    <source>
        <dbReference type="ARBA" id="ARBA00022980"/>
    </source>
</evidence>
<dbReference type="GO" id="GO:0003735">
    <property type="term" value="F:structural constituent of ribosome"/>
    <property type="evidence" value="ECO:0007669"/>
    <property type="project" value="InterPro"/>
</dbReference>
<dbReference type="CDD" id="cd00513">
    <property type="entry name" value="Ribosomal_L32_L32e"/>
    <property type="match status" value="1"/>
</dbReference>
<sequence>MLEYKENLRKIGLRKLKLKRKKPEFLRWLWWKFIKFQNNLKWKRPRGKDNKMRLKLKGYPPMASASYALPTELRFLHPSGLIPVTITSAAELEKLDPSKHIVYISSRVGLKKRIELIRLAKEKGFKVANA</sequence>
<keyword evidence="2 6" id="KW-0689">Ribosomal protein</keyword>
<comment type="caution">
    <text evidence="6">The sequence shown here is derived from an EMBL/GenBank/DDBJ whole genome shotgun (WGS) entry which is preliminary data.</text>
</comment>
<protein>
    <recommendedName>
        <fullName evidence="4">Large ribosomal subunit protein eL32</fullName>
    </recommendedName>
    <alternativeName>
        <fullName evidence="5">50S ribosomal protein L32e</fullName>
    </alternativeName>
</protein>
<accession>A0A833DU61</accession>
<gene>
    <name evidence="6" type="ORF">EYH02_02280</name>
</gene>
<evidence type="ECO:0000313" key="7">
    <source>
        <dbReference type="Proteomes" id="UP000605805"/>
    </source>
</evidence>
<proteinExistence type="inferred from homology"/>
<evidence type="ECO:0000256" key="5">
    <source>
        <dbReference type="ARBA" id="ARBA00035377"/>
    </source>
</evidence>
<dbReference type="Proteomes" id="UP000605805">
    <property type="component" value="Unassembled WGS sequence"/>
</dbReference>
<dbReference type="GO" id="GO:0022625">
    <property type="term" value="C:cytosolic large ribosomal subunit"/>
    <property type="evidence" value="ECO:0007669"/>
    <property type="project" value="TreeGrafter"/>
</dbReference>
<dbReference type="SMART" id="SM01393">
    <property type="entry name" value="Ribosomal_L32e"/>
    <property type="match status" value="1"/>
</dbReference>
<keyword evidence="3" id="KW-0687">Ribonucleoprotein</keyword>
<dbReference type="NCBIfam" id="NF006332">
    <property type="entry name" value="PRK08562.1"/>
    <property type="match status" value="1"/>
</dbReference>
<dbReference type="AlphaFoldDB" id="A0A833DU61"/>
<reference evidence="6" key="1">
    <citation type="journal article" date="2020" name="ISME J.">
        <title>Gammaproteobacteria mediating utilization of methyl-, sulfur- and petroleum organic compounds in deep ocean hydrothermal plumes.</title>
        <authorList>
            <person name="Zhou Z."/>
            <person name="Liu Y."/>
            <person name="Pan J."/>
            <person name="Cron B.R."/>
            <person name="Toner B.M."/>
            <person name="Anantharaman K."/>
            <person name="Breier J.A."/>
            <person name="Dick G.J."/>
            <person name="Li M."/>
        </authorList>
    </citation>
    <scope>NUCLEOTIDE SEQUENCE</scope>
    <source>
        <strain evidence="6">SZUA-1435</strain>
    </source>
</reference>
<comment type="similarity">
    <text evidence="1">Belongs to the eukaryotic ribosomal protein eL32 family.</text>
</comment>
<dbReference type="PANTHER" id="PTHR23413:SF1">
    <property type="entry name" value="RIBOSOMAL PROTEIN L32"/>
    <property type="match status" value="1"/>
</dbReference>
<evidence type="ECO:0000313" key="6">
    <source>
        <dbReference type="EMBL" id="HIP56884.1"/>
    </source>
</evidence>
<dbReference type="SUPFAM" id="SSF52042">
    <property type="entry name" value="Ribosomal protein L32e"/>
    <property type="match status" value="1"/>
</dbReference>
<organism evidence="6 7">
    <name type="scientific">Ignisphaera aggregans</name>
    <dbReference type="NCBI Taxonomy" id="334771"/>
    <lineage>
        <taxon>Archaea</taxon>
        <taxon>Thermoproteota</taxon>
        <taxon>Thermoprotei</taxon>
        <taxon>Desulfurococcales</taxon>
        <taxon>Desulfurococcaceae</taxon>
        <taxon>Ignisphaera</taxon>
    </lineage>
</organism>
<dbReference type="InterPro" id="IPR036351">
    <property type="entry name" value="Ribosomal_eL32_sf"/>
</dbReference>
<dbReference type="InterPro" id="IPR023654">
    <property type="entry name" value="Ribosomal_eL32_arc"/>
</dbReference>
<name>A0A833DU61_9CREN</name>
<evidence type="ECO:0000256" key="4">
    <source>
        <dbReference type="ARBA" id="ARBA00035229"/>
    </source>
</evidence>
<dbReference type="EMBL" id="DQTV01000045">
    <property type="protein sequence ID" value="HIP56884.1"/>
    <property type="molecule type" value="Genomic_DNA"/>
</dbReference>
<evidence type="ECO:0000256" key="3">
    <source>
        <dbReference type="ARBA" id="ARBA00023274"/>
    </source>
</evidence>
<dbReference type="InterPro" id="IPR001515">
    <property type="entry name" value="Ribosomal_eL32"/>
</dbReference>